<accession>A0A499V9J5</accession>
<reference evidence="2" key="1">
    <citation type="submission" date="2019-04" db="EMBL/GenBank/DDBJ databases">
        <title>Draft genome sequences of Streptomyces avermitilis MC3.</title>
        <authorList>
            <person name="Komaki H."/>
            <person name="Tamura T."/>
            <person name="Hosoyama A."/>
        </authorList>
    </citation>
    <scope>NUCLEOTIDE SEQUENCE</scope>
    <source>
        <strain evidence="2">MC3</strain>
    </source>
</reference>
<dbReference type="EMBL" id="AP019621">
    <property type="protein sequence ID" value="BBJ49530.1"/>
    <property type="molecule type" value="Genomic_DNA"/>
</dbReference>
<proteinExistence type="predicted"/>
<evidence type="ECO:0000313" key="2">
    <source>
        <dbReference type="EMBL" id="BBJ49530.1"/>
    </source>
</evidence>
<organism evidence="2">
    <name type="scientific">Streptomyces avermitilis</name>
    <dbReference type="NCBI Taxonomy" id="33903"/>
    <lineage>
        <taxon>Bacteria</taxon>
        <taxon>Bacillati</taxon>
        <taxon>Actinomycetota</taxon>
        <taxon>Actinomycetes</taxon>
        <taxon>Kitasatosporales</taxon>
        <taxon>Streptomycetaceae</taxon>
        <taxon>Streptomyces</taxon>
    </lineage>
</organism>
<feature type="compositionally biased region" description="Basic residues" evidence="1">
    <location>
        <begin position="50"/>
        <end position="66"/>
    </location>
</feature>
<feature type="region of interest" description="Disordered" evidence="1">
    <location>
        <begin position="37"/>
        <end position="77"/>
    </location>
</feature>
<name>A0A499V9J5_STRAX</name>
<dbReference type="AlphaFoldDB" id="A0A499V9J5"/>
<evidence type="ECO:0000256" key="1">
    <source>
        <dbReference type="SAM" id="MobiDB-lite"/>
    </source>
</evidence>
<gene>
    <name evidence="2" type="ORF">SAVMC3_21590</name>
</gene>
<sequence length="77" mass="8949">MLMTRASRATVLYSTDEETRVYLKDLVGNVQIHGLRPTWENLPPEARVPHLPRPRRGGRNRSRNRRDKGQPGQKTLF</sequence>
<protein>
    <submittedName>
        <fullName evidence="2">Uncharacterized protein</fullName>
    </submittedName>
</protein>